<evidence type="ECO:0000313" key="2">
    <source>
        <dbReference type="EnsemblPlants" id="TuG1812G0600001560.01.T02"/>
    </source>
</evidence>
<accession>A0A8R7UQ75</accession>
<reference evidence="2" key="3">
    <citation type="submission" date="2022-06" db="UniProtKB">
        <authorList>
            <consortium name="EnsemblPlants"/>
        </authorList>
    </citation>
    <scope>IDENTIFICATION</scope>
</reference>
<keyword evidence="1" id="KW-0732">Signal</keyword>
<dbReference type="AlphaFoldDB" id="A0A8R7UQ75"/>
<reference evidence="3" key="1">
    <citation type="journal article" date="2013" name="Nature">
        <title>Draft genome of the wheat A-genome progenitor Triticum urartu.</title>
        <authorList>
            <person name="Ling H.Q."/>
            <person name="Zhao S."/>
            <person name="Liu D."/>
            <person name="Wang J."/>
            <person name="Sun H."/>
            <person name="Zhang C."/>
            <person name="Fan H."/>
            <person name="Li D."/>
            <person name="Dong L."/>
            <person name="Tao Y."/>
            <person name="Gao C."/>
            <person name="Wu H."/>
            <person name="Li Y."/>
            <person name="Cui Y."/>
            <person name="Guo X."/>
            <person name="Zheng S."/>
            <person name="Wang B."/>
            <person name="Yu K."/>
            <person name="Liang Q."/>
            <person name="Yang W."/>
            <person name="Lou X."/>
            <person name="Chen J."/>
            <person name="Feng M."/>
            <person name="Jian J."/>
            <person name="Zhang X."/>
            <person name="Luo G."/>
            <person name="Jiang Y."/>
            <person name="Liu J."/>
            <person name="Wang Z."/>
            <person name="Sha Y."/>
            <person name="Zhang B."/>
            <person name="Wu H."/>
            <person name="Tang D."/>
            <person name="Shen Q."/>
            <person name="Xue P."/>
            <person name="Zou S."/>
            <person name="Wang X."/>
            <person name="Liu X."/>
            <person name="Wang F."/>
            <person name="Yang Y."/>
            <person name="An X."/>
            <person name="Dong Z."/>
            <person name="Zhang K."/>
            <person name="Zhang X."/>
            <person name="Luo M.C."/>
            <person name="Dvorak J."/>
            <person name="Tong Y."/>
            <person name="Wang J."/>
            <person name="Yang H."/>
            <person name="Li Z."/>
            <person name="Wang D."/>
            <person name="Zhang A."/>
            <person name="Wang J."/>
        </authorList>
    </citation>
    <scope>NUCLEOTIDE SEQUENCE</scope>
    <source>
        <strain evidence="3">cv. G1812</strain>
    </source>
</reference>
<name>A0A8R7UQ75_TRIUA</name>
<protein>
    <recommendedName>
        <fullName evidence="4">Secreted protein</fullName>
    </recommendedName>
</protein>
<keyword evidence="3" id="KW-1185">Reference proteome</keyword>
<proteinExistence type="predicted"/>
<evidence type="ECO:0000256" key="1">
    <source>
        <dbReference type="SAM" id="SignalP"/>
    </source>
</evidence>
<feature type="signal peptide" evidence="1">
    <location>
        <begin position="1"/>
        <end position="29"/>
    </location>
</feature>
<dbReference type="EnsemblPlants" id="TuG1812G0600001559.01.T01">
    <property type="protein sequence ID" value="TuG1812G0600001559.01.T01"/>
    <property type="gene ID" value="TuG1812G0600001559.01"/>
</dbReference>
<feature type="chain" id="PRO_5044157012" description="Secreted protein" evidence="1">
    <location>
        <begin position="30"/>
        <end position="123"/>
    </location>
</feature>
<sequence length="123" mass="13540">MLLLPSQLTVIFSLTISLLRVDLPLVALASSHGIRSKDPMNPGRHARSSTPPEIGIACMFTGPWTEDLLNTMNILGFRCLFSSLYAGRSLILTLPWLCSLQTLTYCCRFGAATEVSVHDSSRR</sequence>
<reference evidence="2" key="2">
    <citation type="submission" date="2018-03" db="EMBL/GenBank/DDBJ databases">
        <title>The Triticum urartu genome reveals the dynamic nature of wheat genome evolution.</title>
        <authorList>
            <person name="Ling H."/>
            <person name="Ma B."/>
            <person name="Shi X."/>
            <person name="Liu H."/>
            <person name="Dong L."/>
            <person name="Sun H."/>
            <person name="Cao Y."/>
            <person name="Gao Q."/>
            <person name="Zheng S."/>
            <person name="Li Y."/>
            <person name="Yu Y."/>
            <person name="Du H."/>
            <person name="Qi M."/>
            <person name="Li Y."/>
            <person name="Yu H."/>
            <person name="Cui Y."/>
            <person name="Wang N."/>
            <person name="Chen C."/>
            <person name="Wu H."/>
            <person name="Zhao Y."/>
            <person name="Zhang J."/>
            <person name="Li Y."/>
            <person name="Zhou W."/>
            <person name="Zhang B."/>
            <person name="Hu W."/>
            <person name="Eijk M."/>
            <person name="Tang J."/>
            <person name="Witsenboer H."/>
            <person name="Zhao S."/>
            <person name="Li Z."/>
            <person name="Zhang A."/>
            <person name="Wang D."/>
            <person name="Liang C."/>
        </authorList>
    </citation>
    <scope>NUCLEOTIDE SEQUENCE [LARGE SCALE GENOMIC DNA]</scope>
    <source>
        <strain evidence="2">cv. G1812</strain>
    </source>
</reference>
<dbReference type="Proteomes" id="UP000015106">
    <property type="component" value="Chromosome 6"/>
</dbReference>
<dbReference type="EnsemblPlants" id="TuG1812G0600001560.01.T02">
    <property type="protein sequence ID" value="TuG1812G0600001560.01.T02"/>
    <property type="gene ID" value="TuG1812G0600001560.01"/>
</dbReference>
<evidence type="ECO:0000313" key="3">
    <source>
        <dbReference type="Proteomes" id="UP000015106"/>
    </source>
</evidence>
<evidence type="ECO:0008006" key="4">
    <source>
        <dbReference type="Google" id="ProtNLM"/>
    </source>
</evidence>
<dbReference type="Gramene" id="TuG1812G0600001559.01.T01">
    <property type="protein sequence ID" value="TuG1812G0600001559.01.T01"/>
    <property type="gene ID" value="TuG1812G0600001559.01"/>
</dbReference>
<dbReference type="Gramene" id="TuG1812G0600001560.01.T02">
    <property type="protein sequence ID" value="TuG1812G0600001560.01.T02"/>
    <property type="gene ID" value="TuG1812G0600001560.01"/>
</dbReference>
<organism evidence="2 3">
    <name type="scientific">Triticum urartu</name>
    <name type="common">Red wild einkorn</name>
    <name type="synonym">Crithodium urartu</name>
    <dbReference type="NCBI Taxonomy" id="4572"/>
    <lineage>
        <taxon>Eukaryota</taxon>
        <taxon>Viridiplantae</taxon>
        <taxon>Streptophyta</taxon>
        <taxon>Embryophyta</taxon>
        <taxon>Tracheophyta</taxon>
        <taxon>Spermatophyta</taxon>
        <taxon>Magnoliopsida</taxon>
        <taxon>Liliopsida</taxon>
        <taxon>Poales</taxon>
        <taxon>Poaceae</taxon>
        <taxon>BOP clade</taxon>
        <taxon>Pooideae</taxon>
        <taxon>Triticodae</taxon>
        <taxon>Triticeae</taxon>
        <taxon>Triticinae</taxon>
        <taxon>Triticum</taxon>
    </lineage>
</organism>